<dbReference type="Pfam" id="PF09414">
    <property type="entry name" value="RNA_ligase"/>
    <property type="match status" value="1"/>
</dbReference>
<reference evidence="2" key="1">
    <citation type="journal article" date="2020" name="Stud. Mycol.">
        <title>101 Dothideomycetes genomes: a test case for predicting lifestyles and emergence of pathogens.</title>
        <authorList>
            <person name="Haridas S."/>
            <person name="Albert R."/>
            <person name="Binder M."/>
            <person name="Bloem J."/>
            <person name="Labutti K."/>
            <person name="Salamov A."/>
            <person name="Andreopoulos B."/>
            <person name="Baker S."/>
            <person name="Barry K."/>
            <person name="Bills G."/>
            <person name="Bluhm B."/>
            <person name="Cannon C."/>
            <person name="Castanera R."/>
            <person name="Culley D."/>
            <person name="Daum C."/>
            <person name="Ezra D."/>
            <person name="Gonzalez J."/>
            <person name="Henrissat B."/>
            <person name="Kuo A."/>
            <person name="Liang C."/>
            <person name="Lipzen A."/>
            <person name="Lutzoni F."/>
            <person name="Magnuson J."/>
            <person name="Mondo S."/>
            <person name="Nolan M."/>
            <person name="Ohm R."/>
            <person name="Pangilinan J."/>
            <person name="Park H.-J."/>
            <person name="Ramirez L."/>
            <person name="Alfaro M."/>
            <person name="Sun H."/>
            <person name="Tritt A."/>
            <person name="Yoshinaga Y."/>
            <person name="Zwiers L.-H."/>
            <person name="Turgeon B."/>
            <person name="Goodwin S."/>
            <person name="Spatafora J."/>
            <person name="Crous P."/>
            <person name="Grigoriev I."/>
        </authorList>
    </citation>
    <scope>NUCLEOTIDE SEQUENCE</scope>
    <source>
        <strain evidence="2">CBS 279.74</strain>
    </source>
</reference>
<name>A0A6G1KBS3_9PLEO</name>
<feature type="domain" description="RNA ligase" evidence="1">
    <location>
        <begin position="43"/>
        <end position="240"/>
    </location>
</feature>
<organism evidence="2 3">
    <name type="scientific">Pleomassaria siparia CBS 279.74</name>
    <dbReference type="NCBI Taxonomy" id="1314801"/>
    <lineage>
        <taxon>Eukaryota</taxon>
        <taxon>Fungi</taxon>
        <taxon>Dikarya</taxon>
        <taxon>Ascomycota</taxon>
        <taxon>Pezizomycotina</taxon>
        <taxon>Dothideomycetes</taxon>
        <taxon>Pleosporomycetidae</taxon>
        <taxon>Pleosporales</taxon>
        <taxon>Pleomassariaceae</taxon>
        <taxon>Pleomassaria</taxon>
    </lineage>
</organism>
<sequence>MEEPIESSVDTTLYPKITNHIKEVVKRLSYKLGNPFDLPENIPIVGTVKLHGTHADILVYSDKTIVFQSRNKSNLLTTSDNQGFATSMTSKSSTILSLRSQYLDRWRLHNPNSELDKTQPVVIAGEWIGSKIQKDVALCQLSKRFVIISVKINGSWVLDSEYAGIEAPEDDIYNISRGGLYSSLLYPLDPEGTSENIEPMAESVADNCPFAESFGVTGAGEGIVWKLIPYHSDPDLWFKTKGGRFKPNFTPAPKKPAQGILEKRKAAAKLAKAWCYGYRLRQGWEYLAEKHIERSLKGIGAFIKWMQNDILLEEEGYIDEHGVDKQMLKTEIVKIAKSWFLEQLKEKKPTQYDI</sequence>
<evidence type="ECO:0000313" key="3">
    <source>
        <dbReference type="Proteomes" id="UP000799428"/>
    </source>
</evidence>
<evidence type="ECO:0000259" key="1">
    <source>
        <dbReference type="Pfam" id="PF09414"/>
    </source>
</evidence>
<dbReference type="Proteomes" id="UP000799428">
    <property type="component" value="Unassembled WGS sequence"/>
</dbReference>
<proteinExistence type="predicted"/>
<dbReference type="InterPro" id="IPR021122">
    <property type="entry name" value="RNA_ligase_dom_REL/Rnl2"/>
</dbReference>
<dbReference type="Gene3D" id="3.30.470.30">
    <property type="entry name" value="DNA ligase/mRNA capping enzyme"/>
    <property type="match status" value="1"/>
</dbReference>
<dbReference type="AlphaFoldDB" id="A0A6G1KBS3"/>
<gene>
    <name evidence="2" type="ORF">K504DRAFT_255312</name>
</gene>
<dbReference type="SUPFAM" id="SSF56091">
    <property type="entry name" value="DNA ligase/mRNA capping enzyme, catalytic domain"/>
    <property type="match status" value="1"/>
</dbReference>
<evidence type="ECO:0000313" key="2">
    <source>
        <dbReference type="EMBL" id="KAF2710258.1"/>
    </source>
</evidence>
<keyword evidence="3" id="KW-1185">Reference proteome</keyword>
<dbReference type="EMBL" id="MU005769">
    <property type="protein sequence ID" value="KAF2710258.1"/>
    <property type="molecule type" value="Genomic_DNA"/>
</dbReference>
<dbReference type="OrthoDB" id="10005335at2759"/>
<accession>A0A6G1KBS3</accession>
<protein>
    <recommendedName>
        <fullName evidence="1">RNA ligase domain-containing protein</fullName>
    </recommendedName>
</protein>